<dbReference type="InterPro" id="IPR018108">
    <property type="entry name" value="MCP_transmembrane"/>
</dbReference>
<protein>
    <recommendedName>
        <fullName evidence="10">ADP/ATP translocase</fullName>
    </recommendedName>
    <alternativeName>
        <fullName evidence="10">ADP,ATP carrier protein</fullName>
    </alternativeName>
</protein>
<dbReference type="Proteomes" id="UP000233551">
    <property type="component" value="Unassembled WGS sequence"/>
</dbReference>
<dbReference type="STRING" id="22663.A0A2I0JB38"/>
<evidence type="ECO:0000256" key="10">
    <source>
        <dbReference type="RuleBase" id="RU368008"/>
    </source>
</evidence>
<keyword evidence="6" id="KW-1133">Transmembrane helix</keyword>
<dbReference type="PANTHER" id="PTHR45635:SF8">
    <property type="entry name" value="ADP,ATP CARRIER PROTEIN ER-ANT1"/>
    <property type="match status" value="1"/>
</dbReference>
<dbReference type="EMBL" id="PGOL01001857">
    <property type="protein sequence ID" value="PKI53472.1"/>
    <property type="molecule type" value="Genomic_DNA"/>
</dbReference>
<comment type="subcellular location">
    <subcellularLocation>
        <location evidence="1 10">Membrane</location>
        <topology evidence="1 10">Multi-pass membrane protein</topology>
    </subcellularLocation>
</comment>
<dbReference type="PROSITE" id="PS50920">
    <property type="entry name" value="SOLCAR"/>
    <property type="match status" value="1"/>
</dbReference>
<comment type="similarity">
    <text evidence="2 9">Belongs to the mitochondrial carrier (TC 2.A.29) family.</text>
</comment>
<organism evidence="11 12">
    <name type="scientific">Punica granatum</name>
    <name type="common">Pomegranate</name>
    <dbReference type="NCBI Taxonomy" id="22663"/>
    <lineage>
        <taxon>Eukaryota</taxon>
        <taxon>Viridiplantae</taxon>
        <taxon>Streptophyta</taxon>
        <taxon>Embryophyta</taxon>
        <taxon>Tracheophyta</taxon>
        <taxon>Spermatophyta</taxon>
        <taxon>Magnoliopsida</taxon>
        <taxon>eudicotyledons</taxon>
        <taxon>Gunneridae</taxon>
        <taxon>Pentapetalae</taxon>
        <taxon>rosids</taxon>
        <taxon>malvids</taxon>
        <taxon>Myrtales</taxon>
        <taxon>Lythraceae</taxon>
        <taxon>Punica</taxon>
    </lineage>
</organism>
<evidence type="ECO:0000256" key="9">
    <source>
        <dbReference type="RuleBase" id="RU000488"/>
    </source>
</evidence>
<evidence type="ECO:0000256" key="2">
    <source>
        <dbReference type="ARBA" id="ARBA00006375"/>
    </source>
</evidence>
<evidence type="ECO:0000256" key="1">
    <source>
        <dbReference type="ARBA" id="ARBA00004141"/>
    </source>
</evidence>
<sequence>MASSAGEVRTGGTARVAIIGASLDPSITTFSGVCIYPFDTTRQRMMLSAEQPVKYRNALNDARVGQQVKYMNALHFVCGEGFRALFRGVTANMFLGMAGAGVLASYDQLQRVPFRHRYSFEPQQRVLK</sequence>
<proteinExistence type="inferred from homology"/>
<evidence type="ECO:0000313" key="12">
    <source>
        <dbReference type="Proteomes" id="UP000233551"/>
    </source>
</evidence>
<dbReference type="AlphaFoldDB" id="A0A2I0JB38"/>
<comment type="function">
    <text evidence="10">Catalyzes the exchange of ADP and ATP across the membrane.</text>
</comment>
<dbReference type="InterPro" id="IPR002113">
    <property type="entry name" value="ADT_euk_type"/>
</dbReference>
<keyword evidence="5" id="KW-0677">Repeat</keyword>
<dbReference type="GO" id="GO:0140021">
    <property type="term" value="P:mitochondrial ADP transmembrane transport"/>
    <property type="evidence" value="ECO:0007669"/>
    <property type="project" value="InterPro"/>
</dbReference>
<evidence type="ECO:0000256" key="6">
    <source>
        <dbReference type="ARBA" id="ARBA00022989"/>
    </source>
</evidence>
<evidence type="ECO:0000256" key="4">
    <source>
        <dbReference type="ARBA" id="ARBA00022692"/>
    </source>
</evidence>
<keyword evidence="4 8" id="KW-0812">Transmembrane</keyword>
<dbReference type="Gene3D" id="1.50.40.10">
    <property type="entry name" value="Mitochondrial carrier domain"/>
    <property type="match status" value="1"/>
</dbReference>
<dbReference type="GO" id="GO:0005471">
    <property type="term" value="F:ATP:ADP antiporter activity"/>
    <property type="evidence" value="ECO:0007669"/>
    <property type="project" value="UniProtKB-UniRule"/>
</dbReference>
<dbReference type="GO" id="GO:1990544">
    <property type="term" value="P:mitochondrial ATP transmembrane transport"/>
    <property type="evidence" value="ECO:0007669"/>
    <property type="project" value="InterPro"/>
</dbReference>
<evidence type="ECO:0000256" key="8">
    <source>
        <dbReference type="PROSITE-ProRule" id="PRU00282"/>
    </source>
</evidence>
<comment type="subunit">
    <text evidence="10">Monomer.</text>
</comment>
<evidence type="ECO:0000256" key="7">
    <source>
        <dbReference type="ARBA" id="ARBA00023136"/>
    </source>
</evidence>
<reference evidence="11 12" key="1">
    <citation type="submission" date="2017-11" db="EMBL/GenBank/DDBJ databases">
        <title>De-novo sequencing of pomegranate (Punica granatum L.) genome.</title>
        <authorList>
            <person name="Akparov Z."/>
            <person name="Amiraslanov A."/>
            <person name="Hajiyeva S."/>
            <person name="Abbasov M."/>
            <person name="Kaur K."/>
            <person name="Hamwieh A."/>
            <person name="Solovyev V."/>
            <person name="Salamov A."/>
            <person name="Braich B."/>
            <person name="Kosarev P."/>
            <person name="Mahmoud A."/>
            <person name="Hajiyev E."/>
            <person name="Babayeva S."/>
            <person name="Izzatullayeva V."/>
            <person name="Mammadov A."/>
            <person name="Mammadov A."/>
            <person name="Sharifova S."/>
            <person name="Ojaghi J."/>
            <person name="Eynullazada K."/>
            <person name="Bayramov B."/>
            <person name="Abdulazimova A."/>
            <person name="Shahmuradov I."/>
        </authorList>
    </citation>
    <scope>NUCLEOTIDE SEQUENCE [LARGE SCALE GENOMIC DNA]</scope>
    <source>
        <strain evidence="12">cv. AG2017</strain>
        <tissue evidence="11">Leaf</tissue>
    </source>
</reference>
<evidence type="ECO:0000313" key="11">
    <source>
        <dbReference type="EMBL" id="PKI53472.1"/>
    </source>
</evidence>
<comment type="caution">
    <text evidence="11">The sequence shown here is derived from an EMBL/GenBank/DDBJ whole genome shotgun (WGS) entry which is preliminary data.</text>
</comment>
<gene>
    <name evidence="11" type="ORF">CRG98_026162</name>
</gene>
<evidence type="ECO:0000256" key="5">
    <source>
        <dbReference type="ARBA" id="ARBA00022737"/>
    </source>
</evidence>
<dbReference type="InterPro" id="IPR023395">
    <property type="entry name" value="MCP_dom_sf"/>
</dbReference>
<dbReference type="GO" id="GO:0005743">
    <property type="term" value="C:mitochondrial inner membrane"/>
    <property type="evidence" value="ECO:0007669"/>
    <property type="project" value="InterPro"/>
</dbReference>
<feature type="repeat" description="Solcar" evidence="8">
    <location>
        <begin position="15"/>
        <end position="112"/>
    </location>
</feature>
<dbReference type="SUPFAM" id="SSF103506">
    <property type="entry name" value="Mitochondrial carrier"/>
    <property type="match status" value="1"/>
</dbReference>
<dbReference type="PANTHER" id="PTHR45635">
    <property type="entry name" value="ADP,ATP CARRIER PROTEIN 1-RELATED-RELATED"/>
    <property type="match status" value="1"/>
</dbReference>
<name>A0A2I0JB38_PUNGR</name>
<evidence type="ECO:0000256" key="3">
    <source>
        <dbReference type="ARBA" id="ARBA00022448"/>
    </source>
</evidence>
<keyword evidence="12" id="KW-1185">Reference proteome</keyword>
<dbReference type="Pfam" id="PF00153">
    <property type="entry name" value="Mito_carr"/>
    <property type="match status" value="1"/>
</dbReference>
<keyword evidence="3 9" id="KW-0813">Transport</keyword>
<accession>A0A2I0JB38</accession>
<keyword evidence="7 8" id="KW-0472">Membrane</keyword>